<evidence type="ECO:0000313" key="3">
    <source>
        <dbReference type="Proteomes" id="UP001500967"/>
    </source>
</evidence>
<organism evidence="2 3">
    <name type="scientific">Cryptosporangium japonicum</name>
    <dbReference type="NCBI Taxonomy" id="80872"/>
    <lineage>
        <taxon>Bacteria</taxon>
        <taxon>Bacillati</taxon>
        <taxon>Actinomycetota</taxon>
        <taxon>Actinomycetes</taxon>
        <taxon>Cryptosporangiales</taxon>
        <taxon>Cryptosporangiaceae</taxon>
        <taxon>Cryptosporangium</taxon>
    </lineage>
</organism>
<keyword evidence="3" id="KW-1185">Reference proteome</keyword>
<evidence type="ECO:0000313" key="2">
    <source>
        <dbReference type="EMBL" id="GAA0264385.1"/>
    </source>
</evidence>
<protein>
    <recommendedName>
        <fullName evidence="4">Secreted protein</fullName>
    </recommendedName>
</protein>
<accession>A0ABN0UXD8</accession>
<evidence type="ECO:0008006" key="4">
    <source>
        <dbReference type="Google" id="ProtNLM"/>
    </source>
</evidence>
<dbReference type="EMBL" id="BAAAGX010000023">
    <property type="protein sequence ID" value="GAA0264385.1"/>
    <property type="molecule type" value="Genomic_DNA"/>
</dbReference>
<reference evidence="2 3" key="1">
    <citation type="journal article" date="2019" name="Int. J. Syst. Evol. Microbiol.">
        <title>The Global Catalogue of Microorganisms (GCM) 10K type strain sequencing project: providing services to taxonomists for standard genome sequencing and annotation.</title>
        <authorList>
            <consortium name="The Broad Institute Genomics Platform"/>
            <consortium name="The Broad Institute Genome Sequencing Center for Infectious Disease"/>
            <person name="Wu L."/>
            <person name="Ma J."/>
        </authorList>
    </citation>
    <scope>NUCLEOTIDE SEQUENCE [LARGE SCALE GENOMIC DNA]</scope>
    <source>
        <strain evidence="2 3">JCM 10425</strain>
    </source>
</reference>
<proteinExistence type="predicted"/>
<evidence type="ECO:0000256" key="1">
    <source>
        <dbReference type="SAM" id="MobiDB-lite"/>
    </source>
</evidence>
<feature type="region of interest" description="Disordered" evidence="1">
    <location>
        <begin position="52"/>
        <end position="75"/>
    </location>
</feature>
<gene>
    <name evidence="2" type="ORF">GCM10009539_58410</name>
</gene>
<sequence>MSRRVTQTFVWWPRLTARTGTAARTEDANAQPTLAAARPPVAIHRMQVRASDRYPVHTRGSPGSGVIWGPSRVLP</sequence>
<name>A0ABN0UXD8_9ACTN</name>
<comment type="caution">
    <text evidence="2">The sequence shown here is derived from an EMBL/GenBank/DDBJ whole genome shotgun (WGS) entry which is preliminary data.</text>
</comment>
<dbReference type="Proteomes" id="UP001500967">
    <property type="component" value="Unassembled WGS sequence"/>
</dbReference>